<dbReference type="AlphaFoldDB" id="T1KE79"/>
<keyword evidence="2" id="KW-1185">Reference proteome</keyword>
<evidence type="ECO:0000313" key="2">
    <source>
        <dbReference type="Proteomes" id="UP000015104"/>
    </source>
</evidence>
<proteinExistence type="predicted"/>
<dbReference type="EMBL" id="CAEY01002034">
    <property type="status" value="NOT_ANNOTATED_CDS"/>
    <property type="molecule type" value="Genomic_DNA"/>
</dbReference>
<protein>
    <submittedName>
        <fullName evidence="1">Uncharacterized protein</fullName>
    </submittedName>
</protein>
<evidence type="ECO:0000313" key="1">
    <source>
        <dbReference type="EnsemblMetazoa" id="tetur09g05610.1"/>
    </source>
</evidence>
<organism evidence="1 2">
    <name type="scientific">Tetranychus urticae</name>
    <name type="common">Two-spotted spider mite</name>
    <dbReference type="NCBI Taxonomy" id="32264"/>
    <lineage>
        <taxon>Eukaryota</taxon>
        <taxon>Metazoa</taxon>
        <taxon>Ecdysozoa</taxon>
        <taxon>Arthropoda</taxon>
        <taxon>Chelicerata</taxon>
        <taxon>Arachnida</taxon>
        <taxon>Acari</taxon>
        <taxon>Acariformes</taxon>
        <taxon>Trombidiformes</taxon>
        <taxon>Prostigmata</taxon>
        <taxon>Eleutherengona</taxon>
        <taxon>Raphignathae</taxon>
        <taxon>Tetranychoidea</taxon>
        <taxon>Tetranychidae</taxon>
        <taxon>Tetranychus</taxon>
    </lineage>
</organism>
<name>T1KE79_TETUR</name>
<accession>T1KE79</accession>
<dbReference type="Proteomes" id="UP000015104">
    <property type="component" value="Unassembled WGS sequence"/>
</dbReference>
<dbReference type="HOGENOM" id="CLU_3089834_0_0_1"/>
<reference evidence="1" key="2">
    <citation type="submission" date="2015-06" db="UniProtKB">
        <authorList>
            <consortium name="EnsemblMetazoa"/>
        </authorList>
    </citation>
    <scope>IDENTIFICATION</scope>
</reference>
<reference evidence="2" key="1">
    <citation type="submission" date="2011-08" db="EMBL/GenBank/DDBJ databases">
        <authorList>
            <person name="Rombauts S."/>
        </authorList>
    </citation>
    <scope>NUCLEOTIDE SEQUENCE</scope>
    <source>
        <strain evidence="2">London</strain>
    </source>
</reference>
<dbReference type="EnsemblMetazoa" id="tetur09g05610.1">
    <property type="protein sequence ID" value="tetur09g05610.1"/>
    <property type="gene ID" value="tetur09g05610"/>
</dbReference>
<sequence>MIFERLRNFNNTVNGKQQRFKLRVVLIEDIQAMITRNKLTWLRRFRSVGSKW</sequence>